<feature type="transmembrane region" description="Helical" evidence="10">
    <location>
        <begin position="405"/>
        <end position="430"/>
    </location>
</feature>
<dbReference type="Gene3D" id="1.20.1560.10">
    <property type="entry name" value="ABC transporter type 1, transmembrane domain"/>
    <property type="match status" value="1"/>
</dbReference>
<evidence type="ECO:0000259" key="12">
    <source>
        <dbReference type="PROSITE" id="PS50929"/>
    </source>
</evidence>
<comment type="subcellular location">
    <subcellularLocation>
        <location evidence="1">Cell membrane</location>
        <topology evidence="1">Multi-pass membrane protein</topology>
    </subcellularLocation>
</comment>
<dbReference type="InterPro" id="IPR005074">
    <property type="entry name" value="Peptidase_C39"/>
</dbReference>
<dbReference type="Gene3D" id="3.40.50.300">
    <property type="entry name" value="P-loop containing nucleotide triphosphate hydrolases"/>
    <property type="match status" value="1"/>
</dbReference>
<dbReference type="PANTHER" id="PTHR24221">
    <property type="entry name" value="ATP-BINDING CASSETTE SUB-FAMILY B"/>
    <property type="match status" value="1"/>
</dbReference>
<evidence type="ECO:0000256" key="3">
    <source>
        <dbReference type="ARBA" id="ARBA00022475"/>
    </source>
</evidence>
<keyword evidence="3" id="KW-1003">Cell membrane</keyword>
<dbReference type="SMART" id="SM00382">
    <property type="entry name" value="AAA"/>
    <property type="match status" value="1"/>
</dbReference>
<dbReference type="PROSITE" id="PS50893">
    <property type="entry name" value="ABC_TRANSPORTER_2"/>
    <property type="match status" value="1"/>
</dbReference>
<protein>
    <submittedName>
        <fullName evidence="14">Colicin V processing peptidase. Cysteine peptidase. MEROPS family C39</fullName>
    </submittedName>
</protein>
<dbReference type="AlphaFoldDB" id="A0A1G6X992"/>
<keyword evidence="4 10" id="KW-0812">Transmembrane</keyword>
<feature type="transmembrane region" description="Helical" evidence="10">
    <location>
        <begin position="167"/>
        <end position="191"/>
    </location>
</feature>
<dbReference type="GO" id="GO:0005886">
    <property type="term" value="C:plasma membrane"/>
    <property type="evidence" value="ECO:0007669"/>
    <property type="project" value="UniProtKB-SubCell"/>
</dbReference>
<evidence type="ECO:0000256" key="8">
    <source>
        <dbReference type="ARBA" id="ARBA00023136"/>
    </source>
</evidence>
<name>A0A1G6X992_9GAMM</name>
<dbReference type="CDD" id="cd18567">
    <property type="entry name" value="ABC_6TM_CvaB_RaxB_like"/>
    <property type="match status" value="1"/>
</dbReference>
<evidence type="ECO:0000259" key="13">
    <source>
        <dbReference type="PROSITE" id="PS50990"/>
    </source>
</evidence>
<reference evidence="14 15" key="1">
    <citation type="submission" date="2016-10" db="EMBL/GenBank/DDBJ databases">
        <authorList>
            <person name="de Groot N.N."/>
        </authorList>
    </citation>
    <scope>NUCLEOTIDE SEQUENCE [LARGE SCALE GENOMIC DNA]</scope>
    <source>
        <strain evidence="14 15">DSM 16957</strain>
    </source>
</reference>
<sequence>MTDASPILGRSRLRPILQTEAAECGLACLAMVAGYHGLATDLPTLRQQHSLSLKGANLVRLIDIAGRMGLNARALRLELDELGQLKAPCVLHWDLNHFVVLKSVDSKRVVILDPAHGERTLSLKEASRHFTGVALELQPGADFRAGEARQRVTLRQLLGQVSGLKRALVTILALALVLELFVLVMPFHMQWMIDHALVTSDRSLVTVLGVAFLMLIAFQAAVSAARSWAVGYLGIHLNLQWTANVFAHLLRLPIDYFEKRHLGDVVSRFGSLQAIQRALTTSFIEALLDGLLGAVTLVVMWLYAPLLAAVAVGAVLLYLGLRLALYAPLREATEQQIVCGAKAQSHLLESVRGVQTIKLADRAADRRGRYFNLNVDTANREFSIVRLGVGFGAANRLLFGAERIVVIWLGALAVLDAQFSVGMLVAFLAYKDQFTSRTSALIEKLFELRMLRLHGERLADIALTAPEPDEAELRQFTGPELRATLSVRNLSYRYAEGEPWVVKDLDLEIEEGESVAVIGASGCGKTTLLKLMLGLLKPVQGEVLVDGQPLQRIGMRRYRGMLGAVMQEDQLFAGSLADNIALFDPEVDQQRVESAARMAAVHEDIAAMPMGYNTLIGDMGTSLSGGQKQRVLLARALYRQPRLLFLDEATSHLDVERERLVNDAVKQMQVTRIIIAHRPETIHSADRVVVMHGGRIVQTFRPRDLLRPAEAGQHPLSQGSQQAAAAPAATALAS</sequence>
<dbReference type="InterPro" id="IPR039421">
    <property type="entry name" value="Type_1_exporter"/>
</dbReference>
<evidence type="ECO:0000256" key="9">
    <source>
        <dbReference type="SAM" id="MobiDB-lite"/>
    </source>
</evidence>
<feature type="transmembrane region" description="Helical" evidence="10">
    <location>
        <begin position="300"/>
        <end position="321"/>
    </location>
</feature>
<dbReference type="Proteomes" id="UP000199603">
    <property type="component" value="Unassembled WGS sequence"/>
</dbReference>
<dbReference type="CDD" id="cd02419">
    <property type="entry name" value="Peptidase_C39C"/>
    <property type="match status" value="1"/>
</dbReference>
<dbReference type="FunFam" id="3.40.50.300:FF:000299">
    <property type="entry name" value="ABC transporter ATP-binding protein/permease"/>
    <property type="match status" value="1"/>
</dbReference>
<evidence type="ECO:0000313" key="15">
    <source>
        <dbReference type="Proteomes" id="UP000199603"/>
    </source>
</evidence>
<keyword evidence="2" id="KW-0813">Transport</keyword>
<dbReference type="OrthoDB" id="6828292at2"/>
<dbReference type="SUPFAM" id="SSF52540">
    <property type="entry name" value="P-loop containing nucleoside triphosphate hydrolases"/>
    <property type="match status" value="1"/>
</dbReference>
<proteinExistence type="predicted"/>
<feature type="domain" description="ABC transmembrane type-1" evidence="12">
    <location>
        <begin position="169"/>
        <end position="450"/>
    </location>
</feature>
<dbReference type="InterPro" id="IPR036640">
    <property type="entry name" value="ABC1_TM_sf"/>
</dbReference>
<dbReference type="SUPFAM" id="SSF90123">
    <property type="entry name" value="ABC transporter transmembrane region"/>
    <property type="match status" value="1"/>
</dbReference>
<dbReference type="PROSITE" id="PS50929">
    <property type="entry name" value="ABC_TM1F"/>
    <property type="match status" value="1"/>
</dbReference>
<dbReference type="InterPro" id="IPR003593">
    <property type="entry name" value="AAA+_ATPase"/>
</dbReference>
<evidence type="ECO:0000256" key="4">
    <source>
        <dbReference type="ARBA" id="ARBA00022692"/>
    </source>
</evidence>
<dbReference type="PROSITE" id="PS50990">
    <property type="entry name" value="PEPTIDASE_C39"/>
    <property type="match status" value="1"/>
</dbReference>
<dbReference type="InterPro" id="IPR027417">
    <property type="entry name" value="P-loop_NTPase"/>
</dbReference>
<keyword evidence="6" id="KW-0067">ATP-binding</keyword>
<feature type="domain" description="ABC transporter" evidence="11">
    <location>
        <begin position="485"/>
        <end position="718"/>
    </location>
</feature>
<gene>
    <name evidence="14" type="ORF">SAMN04488509_106108</name>
</gene>
<evidence type="ECO:0000256" key="5">
    <source>
        <dbReference type="ARBA" id="ARBA00022741"/>
    </source>
</evidence>
<dbReference type="GO" id="GO:0016887">
    <property type="term" value="F:ATP hydrolysis activity"/>
    <property type="evidence" value="ECO:0007669"/>
    <property type="project" value="InterPro"/>
</dbReference>
<evidence type="ECO:0000313" key="14">
    <source>
        <dbReference type="EMBL" id="SDD74704.1"/>
    </source>
</evidence>
<keyword evidence="7 10" id="KW-1133">Transmembrane helix</keyword>
<feature type="transmembrane region" description="Helical" evidence="10">
    <location>
        <begin position="203"/>
        <end position="222"/>
    </location>
</feature>
<dbReference type="GO" id="GO:0005524">
    <property type="term" value="F:ATP binding"/>
    <property type="evidence" value="ECO:0007669"/>
    <property type="project" value="UniProtKB-KW"/>
</dbReference>
<dbReference type="GO" id="GO:0034040">
    <property type="term" value="F:ATPase-coupled lipid transmembrane transporter activity"/>
    <property type="evidence" value="ECO:0007669"/>
    <property type="project" value="TreeGrafter"/>
</dbReference>
<dbReference type="Pfam" id="PF00664">
    <property type="entry name" value="ABC_membrane"/>
    <property type="match status" value="1"/>
</dbReference>
<dbReference type="InterPro" id="IPR003439">
    <property type="entry name" value="ABC_transporter-like_ATP-bd"/>
</dbReference>
<dbReference type="GO" id="GO:0008234">
    <property type="term" value="F:cysteine-type peptidase activity"/>
    <property type="evidence" value="ECO:0007669"/>
    <property type="project" value="InterPro"/>
</dbReference>
<evidence type="ECO:0000256" key="6">
    <source>
        <dbReference type="ARBA" id="ARBA00022840"/>
    </source>
</evidence>
<dbReference type="EMBL" id="FNAG01000006">
    <property type="protein sequence ID" value="SDD74704.1"/>
    <property type="molecule type" value="Genomic_DNA"/>
</dbReference>
<dbReference type="STRING" id="265719.SAMN04488509_106108"/>
<dbReference type="InterPro" id="IPR033838">
    <property type="entry name" value="CvaB_peptidase"/>
</dbReference>
<evidence type="ECO:0000256" key="10">
    <source>
        <dbReference type="SAM" id="Phobius"/>
    </source>
</evidence>
<dbReference type="PANTHER" id="PTHR24221:SF606">
    <property type="entry name" value="COLICIN V SECRETION-PROCESSING ATP-BINDING PROTEIN"/>
    <property type="match status" value="1"/>
</dbReference>
<evidence type="ECO:0000256" key="7">
    <source>
        <dbReference type="ARBA" id="ARBA00022989"/>
    </source>
</evidence>
<organism evidence="14 15">
    <name type="scientific">Aquimonas voraii</name>
    <dbReference type="NCBI Taxonomy" id="265719"/>
    <lineage>
        <taxon>Bacteria</taxon>
        <taxon>Pseudomonadati</taxon>
        <taxon>Pseudomonadota</taxon>
        <taxon>Gammaproteobacteria</taxon>
        <taxon>Lysobacterales</taxon>
        <taxon>Lysobacteraceae</taxon>
        <taxon>Aquimonas</taxon>
    </lineage>
</organism>
<dbReference type="Gene3D" id="3.90.70.10">
    <property type="entry name" value="Cysteine proteinases"/>
    <property type="match status" value="1"/>
</dbReference>
<feature type="domain" description="Peptidase C39" evidence="13">
    <location>
        <begin position="18"/>
        <end position="137"/>
    </location>
</feature>
<keyword evidence="8 10" id="KW-0472">Membrane</keyword>
<dbReference type="GO" id="GO:0140359">
    <property type="term" value="F:ABC-type transporter activity"/>
    <property type="evidence" value="ECO:0007669"/>
    <property type="project" value="InterPro"/>
</dbReference>
<dbReference type="Pfam" id="PF03412">
    <property type="entry name" value="Peptidase_C39"/>
    <property type="match status" value="1"/>
</dbReference>
<evidence type="ECO:0000259" key="11">
    <source>
        <dbReference type="PROSITE" id="PS50893"/>
    </source>
</evidence>
<accession>A0A1G6X992</accession>
<feature type="transmembrane region" description="Helical" evidence="10">
    <location>
        <begin position="229"/>
        <end position="250"/>
    </location>
</feature>
<dbReference type="PROSITE" id="PS00211">
    <property type="entry name" value="ABC_TRANSPORTER_1"/>
    <property type="match status" value="1"/>
</dbReference>
<feature type="region of interest" description="Disordered" evidence="9">
    <location>
        <begin position="711"/>
        <end position="734"/>
    </location>
</feature>
<dbReference type="InterPro" id="IPR011527">
    <property type="entry name" value="ABC1_TM_dom"/>
</dbReference>
<dbReference type="Pfam" id="PF00005">
    <property type="entry name" value="ABC_tran"/>
    <property type="match status" value="1"/>
</dbReference>
<dbReference type="RefSeq" id="WP_091242779.1">
    <property type="nucleotide sequence ID" value="NZ_FNAG01000006.1"/>
</dbReference>
<dbReference type="InterPro" id="IPR017871">
    <property type="entry name" value="ABC_transporter-like_CS"/>
</dbReference>
<dbReference type="GO" id="GO:0006508">
    <property type="term" value="P:proteolysis"/>
    <property type="evidence" value="ECO:0007669"/>
    <property type="project" value="InterPro"/>
</dbReference>
<evidence type="ECO:0000256" key="1">
    <source>
        <dbReference type="ARBA" id="ARBA00004651"/>
    </source>
</evidence>
<keyword evidence="15" id="KW-1185">Reference proteome</keyword>
<evidence type="ECO:0000256" key="2">
    <source>
        <dbReference type="ARBA" id="ARBA00022448"/>
    </source>
</evidence>
<feature type="compositionally biased region" description="Low complexity" evidence="9">
    <location>
        <begin position="723"/>
        <end position="734"/>
    </location>
</feature>
<keyword evidence="5" id="KW-0547">Nucleotide-binding</keyword>